<protein>
    <recommendedName>
        <fullName evidence="1">HD domain-containing protein</fullName>
    </recommendedName>
</protein>
<reference evidence="2 3" key="1">
    <citation type="submission" date="2016-11" db="EMBL/GenBank/DDBJ databases">
        <authorList>
            <person name="Jaros S."/>
            <person name="Januszkiewicz K."/>
            <person name="Wedrychowicz H."/>
        </authorList>
    </citation>
    <scope>NUCLEOTIDE SEQUENCE [LARGE SCALE GENOMIC DNA]</scope>
    <source>
        <strain evidence="2 3">DSM 19557</strain>
    </source>
</reference>
<dbReference type="Gene3D" id="3.30.70.1370">
    <property type="entry name" value="HD domain like"/>
    <property type="match status" value="1"/>
</dbReference>
<name>A0A1M6QBS7_9AQUI</name>
<dbReference type="STRING" id="381751.SAMN05444391_0173"/>
<dbReference type="PANTHER" id="PTHR11373">
    <property type="entry name" value="DEOXYNUCLEOSIDE TRIPHOSPHATE TRIPHOSPHOHYDROLASE"/>
    <property type="match status" value="1"/>
</dbReference>
<dbReference type="SUPFAM" id="SSF109604">
    <property type="entry name" value="HD-domain/PDEase-like"/>
    <property type="match status" value="1"/>
</dbReference>
<dbReference type="CDD" id="cd00077">
    <property type="entry name" value="HDc"/>
    <property type="match status" value="1"/>
</dbReference>
<dbReference type="OrthoDB" id="9803619at2"/>
<dbReference type="InterPro" id="IPR006674">
    <property type="entry name" value="HD_domain"/>
</dbReference>
<dbReference type="PANTHER" id="PTHR11373:SF4">
    <property type="entry name" value="DEOXYNUCLEOSIDE TRIPHOSPHATE TRIPHOSPHOHYDROLASE SAMHD1"/>
    <property type="match status" value="1"/>
</dbReference>
<dbReference type="RefSeq" id="WP_079653371.1">
    <property type="nucleotide sequence ID" value="NZ_LT670846.1"/>
</dbReference>
<dbReference type="Pfam" id="PF19276">
    <property type="entry name" value="HD_assoc_2"/>
    <property type="match status" value="1"/>
</dbReference>
<evidence type="ECO:0000313" key="2">
    <source>
        <dbReference type="EMBL" id="SHK17702.1"/>
    </source>
</evidence>
<feature type="domain" description="HD" evidence="1">
    <location>
        <begin position="51"/>
        <end position="167"/>
    </location>
</feature>
<dbReference type="AlphaFoldDB" id="A0A1M6QBS7"/>
<dbReference type="InterPro" id="IPR050135">
    <property type="entry name" value="dGTPase-like"/>
</dbReference>
<evidence type="ECO:0000313" key="3">
    <source>
        <dbReference type="Proteomes" id="UP000189810"/>
    </source>
</evidence>
<dbReference type="InterPro" id="IPR003607">
    <property type="entry name" value="HD/PDEase_dom"/>
</dbReference>
<dbReference type="Gene3D" id="1.10.3210.10">
    <property type="entry name" value="Hypothetical protein af1432"/>
    <property type="match status" value="1"/>
</dbReference>
<dbReference type="GO" id="GO:0008832">
    <property type="term" value="F:dGTPase activity"/>
    <property type="evidence" value="ECO:0007669"/>
    <property type="project" value="TreeGrafter"/>
</dbReference>
<keyword evidence="3" id="KW-1185">Reference proteome</keyword>
<accession>A0A1M6QBS7</accession>
<dbReference type="PROSITE" id="PS51831">
    <property type="entry name" value="HD"/>
    <property type="match status" value="1"/>
</dbReference>
<evidence type="ECO:0000259" key="1">
    <source>
        <dbReference type="PROSITE" id="PS51831"/>
    </source>
</evidence>
<dbReference type="SMART" id="SM00471">
    <property type="entry name" value="HDc"/>
    <property type="match status" value="1"/>
</dbReference>
<dbReference type="EMBL" id="LT670846">
    <property type="protein sequence ID" value="SHK17702.1"/>
    <property type="molecule type" value="Genomic_DNA"/>
</dbReference>
<dbReference type="Pfam" id="PF01966">
    <property type="entry name" value="HD"/>
    <property type="match status" value="1"/>
</dbReference>
<proteinExistence type="predicted"/>
<sequence>MVKEFSDPIHGFIRAYPHELKLIDSFYLQRLRHIKQLGVCYLVFPSAQHTRFEHSLGVMHLAGELYKALGYTDEKLYKIVRLAGLLHDVGHPPFSHTTEVLLGDKDHEKLGKSLVLERMADMLREDFSFEDMELVCRIAFKEPKNEEEKKLSQIVVGDLGADRMDYLRRDAYFCGTSYGLFDYGRILSHLRHQEGKLCVSYSAVTPLENFFLGRYFMYAQVYFHKVVRILSIHLNELIKSMKDADLHFSTDAEFISYCMKNYEDEKVRRIFGREHYREVYTTTDEKEFAQVKEFLLEKYPEELLRFDVCKKRLMDEEVWVERKEDLVRLRDVSQILANVKDLVICRVYAHRDVHREITRWFSKAQRV</sequence>
<dbReference type="GO" id="GO:0006203">
    <property type="term" value="P:dGTP catabolic process"/>
    <property type="evidence" value="ECO:0007669"/>
    <property type="project" value="TreeGrafter"/>
</dbReference>
<dbReference type="InterPro" id="IPR045509">
    <property type="entry name" value="HD_assoc_2"/>
</dbReference>
<gene>
    <name evidence="2" type="ORF">SAMN05444391_0173</name>
</gene>
<dbReference type="Proteomes" id="UP000189810">
    <property type="component" value="Chromosome I"/>
</dbReference>
<organism evidence="2 3">
    <name type="scientific">Thermocrinis minervae</name>
    <dbReference type="NCBI Taxonomy" id="381751"/>
    <lineage>
        <taxon>Bacteria</taxon>
        <taxon>Pseudomonadati</taxon>
        <taxon>Aquificota</taxon>
        <taxon>Aquificia</taxon>
        <taxon>Aquificales</taxon>
        <taxon>Aquificaceae</taxon>
        <taxon>Thermocrinis</taxon>
    </lineage>
</organism>